<dbReference type="Proteomes" id="UP001164020">
    <property type="component" value="Chromosome"/>
</dbReference>
<dbReference type="EMBL" id="CP114029">
    <property type="protein sequence ID" value="WAP68726.1"/>
    <property type="molecule type" value="Genomic_DNA"/>
</dbReference>
<evidence type="ECO:0000313" key="1">
    <source>
        <dbReference type="EMBL" id="WAP68726.1"/>
    </source>
</evidence>
<protein>
    <recommendedName>
        <fullName evidence="3">Type II toxin-antitoxin system RelE/ParE family toxin</fullName>
    </recommendedName>
</protein>
<evidence type="ECO:0008006" key="3">
    <source>
        <dbReference type="Google" id="ProtNLM"/>
    </source>
</evidence>
<evidence type="ECO:0000313" key="2">
    <source>
        <dbReference type="Proteomes" id="UP001164020"/>
    </source>
</evidence>
<sequence length="49" mass="5511">MHALIFSFEATEHLEAIESYIAARSSMKTAVAFVDSIIEYCEGLKQFPD</sequence>
<dbReference type="InterPro" id="IPR035093">
    <property type="entry name" value="RelE/ParE_toxin_dom_sf"/>
</dbReference>
<proteinExistence type="predicted"/>
<dbReference type="RefSeq" id="WP_268881158.1">
    <property type="nucleotide sequence ID" value="NZ_CP114029.1"/>
</dbReference>
<keyword evidence="2" id="KW-1185">Reference proteome</keyword>
<name>A0ABY7BYY5_9HYPH</name>
<organism evidence="1 2">
    <name type="scientific">Jiella pelagia</name>
    <dbReference type="NCBI Taxonomy" id="2986949"/>
    <lineage>
        <taxon>Bacteria</taxon>
        <taxon>Pseudomonadati</taxon>
        <taxon>Pseudomonadota</taxon>
        <taxon>Alphaproteobacteria</taxon>
        <taxon>Hyphomicrobiales</taxon>
        <taxon>Aurantimonadaceae</taxon>
        <taxon>Jiella</taxon>
    </lineage>
</organism>
<dbReference type="Gene3D" id="3.30.2310.20">
    <property type="entry name" value="RelE-like"/>
    <property type="match status" value="1"/>
</dbReference>
<reference evidence="1" key="1">
    <citation type="submission" date="2022-12" db="EMBL/GenBank/DDBJ databases">
        <title>Jiella pelagia sp. nov., isolated from phosphonate enriched culture of Northwest Pacific surface seawater.</title>
        <authorList>
            <person name="Shin D.Y."/>
            <person name="Hwang C.Y."/>
        </authorList>
    </citation>
    <scope>NUCLEOTIDE SEQUENCE</scope>
    <source>
        <strain evidence="1">HL-NP1</strain>
    </source>
</reference>
<gene>
    <name evidence="1" type="ORF">OH818_26310</name>
</gene>
<accession>A0ABY7BYY5</accession>